<dbReference type="GO" id="GO:0016020">
    <property type="term" value="C:membrane"/>
    <property type="evidence" value="ECO:0007669"/>
    <property type="project" value="UniProtKB-SubCell"/>
</dbReference>
<keyword evidence="4 7" id="KW-1133">Transmembrane helix</keyword>
<dbReference type="Gene3D" id="1.20.1250.20">
    <property type="entry name" value="MFS general substrate transporter like domains"/>
    <property type="match status" value="2"/>
</dbReference>
<organism evidence="9 10">
    <name type="scientific">Maricaulis virginensis</name>
    <dbReference type="NCBI Taxonomy" id="144022"/>
    <lineage>
        <taxon>Bacteria</taxon>
        <taxon>Pseudomonadati</taxon>
        <taxon>Pseudomonadota</taxon>
        <taxon>Alphaproteobacteria</taxon>
        <taxon>Maricaulales</taxon>
        <taxon>Maricaulaceae</taxon>
        <taxon>Maricaulis</taxon>
    </lineage>
</organism>
<reference evidence="9" key="2">
    <citation type="submission" date="2023-01" db="EMBL/GenBank/DDBJ databases">
        <authorList>
            <person name="Sun Q."/>
            <person name="Evtushenko L."/>
        </authorList>
    </citation>
    <scope>NUCLEOTIDE SEQUENCE</scope>
    <source>
        <strain evidence="9">VKM B-1513</strain>
    </source>
</reference>
<evidence type="ECO:0000256" key="3">
    <source>
        <dbReference type="ARBA" id="ARBA00022692"/>
    </source>
</evidence>
<dbReference type="CDD" id="cd17328">
    <property type="entry name" value="MFS_spinster_like"/>
    <property type="match status" value="1"/>
</dbReference>
<protein>
    <submittedName>
        <fullName evidence="9">MFS transporter</fullName>
    </submittedName>
</protein>
<dbReference type="InterPro" id="IPR044770">
    <property type="entry name" value="MFS_spinster-like"/>
</dbReference>
<feature type="transmembrane region" description="Helical" evidence="7">
    <location>
        <begin position="78"/>
        <end position="102"/>
    </location>
</feature>
<feature type="transmembrane region" description="Helical" evidence="7">
    <location>
        <begin position="40"/>
        <end position="57"/>
    </location>
</feature>
<feature type="transmembrane region" description="Helical" evidence="7">
    <location>
        <begin position="171"/>
        <end position="194"/>
    </location>
</feature>
<dbReference type="EMBL" id="BSFE01000009">
    <property type="protein sequence ID" value="GLK53279.1"/>
    <property type="molecule type" value="Genomic_DNA"/>
</dbReference>
<evidence type="ECO:0000256" key="1">
    <source>
        <dbReference type="ARBA" id="ARBA00004141"/>
    </source>
</evidence>
<comment type="subcellular location">
    <subcellularLocation>
        <location evidence="1">Membrane</location>
        <topology evidence="1">Multi-pass membrane protein</topology>
    </subcellularLocation>
</comment>
<evidence type="ECO:0000256" key="7">
    <source>
        <dbReference type="SAM" id="Phobius"/>
    </source>
</evidence>
<feature type="transmembrane region" description="Helical" evidence="7">
    <location>
        <begin position="290"/>
        <end position="310"/>
    </location>
</feature>
<evidence type="ECO:0000256" key="2">
    <source>
        <dbReference type="ARBA" id="ARBA00022448"/>
    </source>
</evidence>
<accession>A0A9W6MPU2</accession>
<sequence length="456" mass="48600">MSSLPPSPDITQIPAEPGVKPRLEPDGDAAASPPAPGRRAWVVLVILCFVYVLNFLDRQLLSILAKPIQDTLGISDSQLGLIGGLYFAFFYCFIAIPVGWLADKTNRVGILALACAIWSAATIACGAARNYGQLVVARMTVGFGEAGGVPPSYAIITDYFPKGRRGTALGIFNLGPPIGAALGIAFGASIAAAFSWRDAFYVLGGVGLVAAIVVAVFVREPKRGGLDAPNPELASEPSGFWVTLKMFFSHKALMLAALGSGATQFITYGLGNFTALFLMREKGMTLNEIAVWYALVVGIGMSAGIFTSGWAIDRFTRISKRYYALIPAASLALCIPFYIGFVWAPGWQLATLFLIGPSFLNYFYLSSSVALVQEEVRPDQRVMSGALLLLVMNFIGLGLGPTYVGIASDLFRASFPDNSLQTALYTLVPFYGLAIALFLALARVLAREEAKQGGAS</sequence>
<dbReference type="PANTHER" id="PTHR23505:SF79">
    <property type="entry name" value="PROTEIN SPINSTER"/>
    <property type="match status" value="1"/>
</dbReference>
<dbReference type="GO" id="GO:0022857">
    <property type="term" value="F:transmembrane transporter activity"/>
    <property type="evidence" value="ECO:0007669"/>
    <property type="project" value="InterPro"/>
</dbReference>
<dbReference type="Proteomes" id="UP001143486">
    <property type="component" value="Unassembled WGS sequence"/>
</dbReference>
<feature type="region of interest" description="Disordered" evidence="6">
    <location>
        <begin position="1"/>
        <end position="34"/>
    </location>
</feature>
<feature type="transmembrane region" description="Helical" evidence="7">
    <location>
        <begin position="200"/>
        <end position="218"/>
    </location>
</feature>
<feature type="transmembrane region" description="Helical" evidence="7">
    <location>
        <begin position="322"/>
        <end position="341"/>
    </location>
</feature>
<keyword evidence="2" id="KW-0813">Transport</keyword>
<name>A0A9W6MPU2_9PROT</name>
<keyword evidence="5 7" id="KW-0472">Membrane</keyword>
<feature type="transmembrane region" description="Helical" evidence="7">
    <location>
        <begin position="347"/>
        <end position="365"/>
    </location>
</feature>
<evidence type="ECO:0000256" key="6">
    <source>
        <dbReference type="SAM" id="MobiDB-lite"/>
    </source>
</evidence>
<evidence type="ECO:0000313" key="9">
    <source>
        <dbReference type="EMBL" id="GLK53279.1"/>
    </source>
</evidence>
<evidence type="ECO:0000256" key="5">
    <source>
        <dbReference type="ARBA" id="ARBA00023136"/>
    </source>
</evidence>
<feature type="transmembrane region" description="Helical" evidence="7">
    <location>
        <begin position="386"/>
        <end position="404"/>
    </location>
</feature>
<dbReference type="InterPro" id="IPR011701">
    <property type="entry name" value="MFS"/>
</dbReference>
<proteinExistence type="predicted"/>
<keyword evidence="3 7" id="KW-0812">Transmembrane</keyword>
<dbReference type="PANTHER" id="PTHR23505">
    <property type="entry name" value="SPINSTER"/>
    <property type="match status" value="1"/>
</dbReference>
<reference evidence="9" key="1">
    <citation type="journal article" date="2014" name="Int. J. Syst. Evol. Microbiol.">
        <title>Complete genome sequence of Corynebacterium casei LMG S-19264T (=DSM 44701T), isolated from a smear-ripened cheese.</title>
        <authorList>
            <consortium name="US DOE Joint Genome Institute (JGI-PGF)"/>
            <person name="Walter F."/>
            <person name="Albersmeier A."/>
            <person name="Kalinowski J."/>
            <person name="Ruckert C."/>
        </authorList>
    </citation>
    <scope>NUCLEOTIDE SEQUENCE</scope>
    <source>
        <strain evidence="9">VKM B-1513</strain>
    </source>
</reference>
<evidence type="ECO:0000256" key="4">
    <source>
        <dbReference type="ARBA" id="ARBA00022989"/>
    </source>
</evidence>
<dbReference type="PROSITE" id="PS50850">
    <property type="entry name" value="MFS"/>
    <property type="match status" value="1"/>
</dbReference>
<dbReference type="SUPFAM" id="SSF103473">
    <property type="entry name" value="MFS general substrate transporter"/>
    <property type="match status" value="1"/>
</dbReference>
<feature type="domain" description="Major facilitator superfamily (MFS) profile" evidence="8">
    <location>
        <begin position="43"/>
        <end position="451"/>
    </location>
</feature>
<evidence type="ECO:0000259" key="8">
    <source>
        <dbReference type="PROSITE" id="PS50850"/>
    </source>
</evidence>
<dbReference type="AlphaFoldDB" id="A0A9W6MPU2"/>
<evidence type="ECO:0000313" key="10">
    <source>
        <dbReference type="Proteomes" id="UP001143486"/>
    </source>
</evidence>
<feature type="transmembrane region" description="Helical" evidence="7">
    <location>
        <begin position="424"/>
        <end position="446"/>
    </location>
</feature>
<dbReference type="Pfam" id="PF07690">
    <property type="entry name" value="MFS_1"/>
    <property type="match status" value="1"/>
</dbReference>
<gene>
    <name evidence="9" type="ORF">GCM10017621_27870</name>
</gene>
<feature type="transmembrane region" description="Helical" evidence="7">
    <location>
        <begin position="252"/>
        <end position="270"/>
    </location>
</feature>
<dbReference type="InterPro" id="IPR020846">
    <property type="entry name" value="MFS_dom"/>
</dbReference>
<dbReference type="InterPro" id="IPR036259">
    <property type="entry name" value="MFS_trans_sf"/>
</dbReference>
<dbReference type="RefSeq" id="WP_271187632.1">
    <property type="nucleotide sequence ID" value="NZ_BSFE01000009.1"/>
</dbReference>
<feature type="transmembrane region" description="Helical" evidence="7">
    <location>
        <begin position="108"/>
        <end position="128"/>
    </location>
</feature>
<comment type="caution">
    <text evidence="9">The sequence shown here is derived from an EMBL/GenBank/DDBJ whole genome shotgun (WGS) entry which is preliminary data.</text>
</comment>
<keyword evidence="10" id="KW-1185">Reference proteome</keyword>